<keyword evidence="1" id="KW-0812">Transmembrane</keyword>
<reference evidence="2 3" key="1">
    <citation type="submission" date="2020-08" db="EMBL/GenBank/DDBJ databases">
        <title>Genomic Encyclopedia of Type Strains, Phase IV (KMG-IV): sequencing the most valuable type-strain genomes for metagenomic binning, comparative biology and taxonomic classification.</title>
        <authorList>
            <person name="Goeker M."/>
        </authorList>
    </citation>
    <scope>NUCLEOTIDE SEQUENCE [LARGE SCALE GENOMIC DNA]</scope>
    <source>
        <strain evidence="2 3">DSM 17976</strain>
    </source>
</reference>
<gene>
    <name evidence="2" type="ORF">FHS57_000527</name>
</gene>
<evidence type="ECO:0000313" key="2">
    <source>
        <dbReference type="EMBL" id="MBB3836545.1"/>
    </source>
</evidence>
<dbReference type="Proteomes" id="UP000541352">
    <property type="component" value="Unassembled WGS sequence"/>
</dbReference>
<organism evidence="2 3">
    <name type="scientific">Runella defluvii</name>
    <dbReference type="NCBI Taxonomy" id="370973"/>
    <lineage>
        <taxon>Bacteria</taxon>
        <taxon>Pseudomonadati</taxon>
        <taxon>Bacteroidota</taxon>
        <taxon>Cytophagia</taxon>
        <taxon>Cytophagales</taxon>
        <taxon>Spirosomataceae</taxon>
        <taxon>Runella</taxon>
    </lineage>
</organism>
<accession>A0A7W5ZH77</accession>
<protein>
    <submittedName>
        <fullName evidence="2">Uncharacterized protein</fullName>
    </submittedName>
</protein>
<dbReference type="RefSeq" id="WP_183971282.1">
    <property type="nucleotide sequence ID" value="NZ_JACIBY010000001.1"/>
</dbReference>
<keyword evidence="1" id="KW-0472">Membrane</keyword>
<comment type="caution">
    <text evidence="2">The sequence shown here is derived from an EMBL/GenBank/DDBJ whole genome shotgun (WGS) entry which is preliminary data.</text>
</comment>
<sequence>MKTLTSPEHFTFTNHFNQSLLKSRIAMMNKTSTWRSSWKYVSIGLVFSIILTCFQSFTLPEVSSPSEFGTRYLVAKKGKLYGVITPYATDKDLTAIQKTLKKHGVTFELQGVERDAEGRISDIKNVILGNYGSEAMKIIRRRDKTSEGYKMAFFDFCYDPEVGCYPDIHPSDYPNSLSQVLAQEGLFTHNSAFKQSLFDISFKDKIKGTQTYPAEYRKKMERTWSGNMNQLLEASFFKRQGTMVYVRPDKYLDVYPKYRENVTLFVDGKEVSTEELHKVHIRQVAVVYAHKRPAQEELFGISTRKSGETDYVVWIERASNRLQRDSSRYVVSPFYTGDF</sequence>
<proteinExistence type="predicted"/>
<feature type="transmembrane region" description="Helical" evidence="1">
    <location>
        <begin position="37"/>
        <end position="57"/>
    </location>
</feature>
<evidence type="ECO:0000313" key="3">
    <source>
        <dbReference type="Proteomes" id="UP000541352"/>
    </source>
</evidence>
<name>A0A7W5ZH77_9BACT</name>
<keyword evidence="3" id="KW-1185">Reference proteome</keyword>
<evidence type="ECO:0000256" key="1">
    <source>
        <dbReference type="SAM" id="Phobius"/>
    </source>
</evidence>
<dbReference type="EMBL" id="JACIBY010000001">
    <property type="protein sequence ID" value="MBB3836545.1"/>
    <property type="molecule type" value="Genomic_DNA"/>
</dbReference>
<dbReference type="AlphaFoldDB" id="A0A7W5ZH77"/>
<keyword evidence="1" id="KW-1133">Transmembrane helix</keyword>